<dbReference type="GO" id="GO:0008270">
    <property type="term" value="F:zinc ion binding"/>
    <property type="evidence" value="ECO:0007669"/>
    <property type="project" value="UniProtKB-KW"/>
</dbReference>
<feature type="compositionally biased region" description="Basic and acidic residues" evidence="15">
    <location>
        <begin position="1339"/>
        <end position="1348"/>
    </location>
</feature>
<accession>A0A162JQ38</accession>
<dbReference type="SUPFAM" id="SSF55729">
    <property type="entry name" value="Acyl-CoA N-acyltransferases (Nat)"/>
    <property type="match status" value="1"/>
</dbReference>
<feature type="domain" description="MYST-type HAT" evidence="16">
    <location>
        <begin position="899"/>
        <end position="1262"/>
    </location>
</feature>
<dbReference type="Gene3D" id="3.30.60.60">
    <property type="entry name" value="N-acetyl transferase-like"/>
    <property type="match status" value="1"/>
</dbReference>
<dbReference type="PANTHER" id="PTHR10615:SF219">
    <property type="entry name" value="HISTONE ACETYLTRANSFERASE KAT5"/>
    <property type="match status" value="1"/>
</dbReference>
<feature type="region of interest" description="Disordered" evidence="15">
    <location>
        <begin position="928"/>
        <end position="956"/>
    </location>
</feature>
<dbReference type="Gene3D" id="1.10.10.10">
    <property type="entry name" value="Winged helix-like DNA-binding domain superfamily/Winged helix DNA-binding domain"/>
    <property type="match status" value="1"/>
</dbReference>
<evidence type="ECO:0000256" key="14">
    <source>
        <dbReference type="PIRSR" id="PIRSR602717-51"/>
    </source>
</evidence>
<protein>
    <recommendedName>
        <fullName evidence="3">histone acetyltransferase</fullName>
        <ecNumber evidence="3">2.3.1.48</ecNumber>
    </recommendedName>
</protein>
<dbReference type="InterPro" id="IPR001138">
    <property type="entry name" value="Zn2Cys6_DnaBD"/>
</dbReference>
<feature type="region of interest" description="Disordered" evidence="15">
    <location>
        <begin position="601"/>
        <end position="676"/>
    </location>
</feature>
<keyword evidence="12" id="KW-0012">Acyltransferase</keyword>
<evidence type="ECO:0000256" key="13">
    <source>
        <dbReference type="ARBA" id="ARBA00045805"/>
    </source>
</evidence>
<keyword evidence="8" id="KW-0007">Acetylation</keyword>
<feature type="compositionally biased region" description="Pro residues" evidence="15">
    <location>
        <begin position="772"/>
        <end position="802"/>
    </location>
</feature>
<name>A0A162JQ38_METRR</name>
<dbReference type="InterPro" id="IPR002717">
    <property type="entry name" value="HAT_MYST-type"/>
</dbReference>
<keyword evidence="6" id="KW-0863">Zinc-finger</keyword>
<keyword evidence="18" id="KW-1185">Reference proteome</keyword>
<evidence type="ECO:0000256" key="10">
    <source>
        <dbReference type="ARBA" id="ARBA00023163"/>
    </source>
</evidence>
<dbReference type="STRING" id="1081105.A0A162JQ38"/>
<evidence type="ECO:0000256" key="8">
    <source>
        <dbReference type="ARBA" id="ARBA00022990"/>
    </source>
</evidence>
<evidence type="ECO:0000259" key="16">
    <source>
        <dbReference type="PROSITE" id="PS51726"/>
    </source>
</evidence>
<evidence type="ECO:0000256" key="2">
    <source>
        <dbReference type="ARBA" id="ARBA00010107"/>
    </source>
</evidence>
<keyword evidence="11" id="KW-0539">Nucleus</keyword>
<dbReference type="OrthoDB" id="3525185at2759"/>
<dbReference type="Pfam" id="PF01853">
    <property type="entry name" value="MOZ_SAS"/>
    <property type="match status" value="1"/>
</dbReference>
<organism evidence="17 18">
    <name type="scientific">Metarhizium rileyi (strain RCEF 4871)</name>
    <name type="common">Nomuraea rileyi</name>
    <dbReference type="NCBI Taxonomy" id="1649241"/>
    <lineage>
        <taxon>Eukaryota</taxon>
        <taxon>Fungi</taxon>
        <taxon>Dikarya</taxon>
        <taxon>Ascomycota</taxon>
        <taxon>Pezizomycotina</taxon>
        <taxon>Sordariomycetes</taxon>
        <taxon>Hypocreomycetidae</taxon>
        <taxon>Hypocreales</taxon>
        <taxon>Clavicipitaceae</taxon>
        <taxon>Metarhizium</taxon>
    </lineage>
</organism>
<feature type="compositionally biased region" description="Polar residues" evidence="15">
    <location>
        <begin position="930"/>
        <end position="950"/>
    </location>
</feature>
<feature type="compositionally biased region" description="Low complexity" evidence="15">
    <location>
        <begin position="723"/>
        <end position="742"/>
    </location>
</feature>
<evidence type="ECO:0000256" key="6">
    <source>
        <dbReference type="ARBA" id="ARBA00022771"/>
    </source>
</evidence>
<feature type="compositionally biased region" description="Acidic residues" evidence="15">
    <location>
        <begin position="1255"/>
        <end position="1264"/>
    </location>
</feature>
<dbReference type="GO" id="GO:0005634">
    <property type="term" value="C:nucleus"/>
    <property type="evidence" value="ECO:0007669"/>
    <property type="project" value="UniProtKB-SubCell"/>
</dbReference>
<dbReference type="CDD" id="cd00067">
    <property type="entry name" value="GAL4"/>
    <property type="match status" value="1"/>
</dbReference>
<keyword evidence="10" id="KW-0804">Transcription</keyword>
<dbReference type="InterPro" id="IPR050603">
    <property type="entry name" value="MYST_HAT"/>
</dbReference>
<dbReference type="GO" id="GO:0046972">
    <property type="term" value="F:histone H4K16 acetyltransferase activity"/>
    <property type="evidence" value="ECO:0007669"/>
    <property type="project" value="TreeGrafter"/>
</dbReference>
<comment type="function">
    <text evidence="13">Catalytic component of the NuA4 histone acetyltransferase (HAT) complex which is involved in epigenetic transcriptional activation of selected genes principally by acetylation of nucleosomal histones H4, H3, H2B, H2A and H2A variant H2A.Z. Acetylates histone H4 to form H4K5ac, H4K8ac, H4K12ac and H4K16ac, histone H3 to form H3K14ac, and histone H2A to form H2AK4ac and H2AK7ac. The NuA4 complex is involved in the DNA damage response and is required for chromosome segregation. The NuA4 complex plays a direct role in repair of DNA double-strand breaks (DSBs) through homologous recombination. Recruitment to promoters depends on H3K4me. Also acetylates non-histone proteins. In addition to protein acetyltransferase, can use different acyl-CoA substrates, such as 2-hydroxyisobutanoyl-CoA (2-hydroxyisobutyryl-CoA) or (2E)-butenoyl-CoA (crotonyl-CoA), and is able to mediate protein 2-hydroxyisobutyrylation and crotonylation, respectively.</text>
</comment>
<keyword evidence="9" id="KW-0805">Transcription regulation</keyword>
<evidence type="ECO:0000256" key="11">
    <source>
        <dbReference type="ARBA" id="ARBA00023242"/>
    </source>
</evidence>
<evidence type="ECO:0000256" key="5">
    <source>
        <dbReference type="ARBA" id="ARBA00022723"/>
    </source>
</evidence>
<keyword evidence="7" id="KW-0862">Zinc</keyword>
<dbReference type="GO" id="GO:0035267">
    <property type="term" value="C:NuA4 histone acetyltransferase complex"/>
    <property type="evidence" value="ECO:0007669"/>
    <property type="project" value="TreeGrafter"/>
</dbReference>
<dbReference type="InterPro" id="IPR016181">
    <property type="entry name" value="Acyl_CoA_acyltransferase"/>
</dbReference>
<evidence type="ECO:0000256" key="7">
    <source>
        <dbReference type="ARBA" id="ARBA00022833"/>
    </source>
</evidence>
<gene>
    <name evidence="17" type="ORF">NOR_03202</name>
</gene>
<feature type="compositionally biased region" description="Pro residues" evidence="15">
    <location>
        <begin position="875"/>
        <end position="888"/>
    </location>
</feature>
<dbReference type="GO" id="GO:0000981">
    <property type="term" value="F:DNA-binding transcription factor activity, RNA polymerase II-specific"/>
    <property type="evidence" value="ECO:0007669"/>
    <property type="project" value="InterPro"/>
</dbReference>
<keyword evidence="4" id="KW-0808">Transferase</keyword>
<feature type="active site" description="Proton donor/acceptor" evidence="14">
    <location>
        <position position="1159"/>
    </location>
</feature>
<evidence type="ECO:0000256" key="1">
    <source>
        <dbReference type="ARBA" id="ARBA00004123"/>
    </source>
</evidence>
<feature type="region of interest" description="Disordered" evidence="15">
    <location>
        <begin position="846"/>
        <end position="901"/>
    </location>
</feature>
<feature type="compositionally biased region" description="Pro residues" evidence="15">
    <location>
        <begin position="625"/>
        <end position="641"/>
    </location>
</feature>
<feature type="region of interest" description="Disordered" evidence="15">
    <location>
        <begin position="1243"/>
        <end position="1288"/>
    </location>
</feature>
<dbReference type="PANTHER" id="PTHR10615">
    <property type="entry name" value="HISTONE ACETYLTRANSFERASE"/>
    <property type="match status" value="1"/>
</dbReference>
<reference evidence="17 18" key="1">
    <citation type="journal article" date="2016" name="Genome Biol. Evol.">
        <title>Divergent and convergent evolution of fungal pathogenicity.</title>
        <authorList>
            <person name="Shang Y."/>
            <person name="Xiao G."/>
            <person name="Zheng P."/>
            <person name="Cen K."/>
            <person name="Zhan S."/>
            <person name="Wang C."/>
        </authorList>
    </citation>
    <scope>NUCLEOTIDE SEQUENCE [LARGE SCALE GENOMIC DNA]</scope>
    <source>
        <strain evidence="17 18">RCEF 4871</strain>
    </source>
</reference>
<dbReference type="Proteomes" id="UP000243498">
    <property type="component" value="Unassembled WGS sequence"/>
</dbReference>
<dbReference type="EC" id="2.3.1.48" evidence="3"/>
<evidence type="ECO:0000256" key="3">
    <source>
        <dbReference type="ARBA" id="ARBA00013184"/>
    </source>
</evidence>
<dbReference type="FunFam" id="3.40.630.30:FF:000067">
    <property type="entry name" value="Histone acetyltransferase"/>
    <property type="match status" value="1"/>
</dbReference>
<evidence type="ECO:0000256" key="15">
    <source>
        <dbReference type="SAM" id="MobiDB-lite"/>
    </source>
</evidence>
<comment type="similarity">
    <text evidence="2">Belongs to the MYST (SAS/MOZ) family.</text>
</comment>
<feature type="compositionally biased region" description="Polar residues" evidence="15">
    <location>
        <begin position="811"/>
        <end position="823"/>
    </location>
</feature>
<proteinExistence type="inferred from homology"/>
<evidence type="ECO:0000313" key="18">
    <source>
        <dbReference type="Proteomes" id="UP000243498"/>
    </source>
</evidence>
<feature type="region of interest" description="Disordered" evidence="15">
    <location>
        <begin position="1329"/>
        <end position="1348"/>
    </location>
</feature>
<feature type="compositionally biased region" description="Low complexity" evidence="15">
    <location>
        <begin position="701"/>
        <end position="710"/>
    </location>
</feature>
<dbReference type="Gene3D" id="3.40.630.30">
    <property type="match status" value="1"/>
</dbReference>
<evidence type="ECO:0000256" key="9">
    <source>
        <dbReference type="ARBA" id="ARBA00023015"/>
    </source>
</evidence>
<sequence length="1348" mass="148371">MATSLSTDVAGTTSRTVPRREELRRFFDVRARRNLGCQTCRQRKVKCGSFASVGQDAGFPMTPMVHLIGFKDNIVISHFVSNLRIGFEQNPASTSDAPTMRAAMESFGKCTSAYVSGLSVAEMYFSQIHNVGHMQSHAAALYGHALGRLRLDLQYMDRGFDRARAFLGLWTAYFLSLYELISSSTSGMWLQHAQGVATLIEMLGPQSFQTSSANALLEVKRPFLGIAHIVMRRRCFLETEEWKRGPWAPQPDSKLPGSMLMDIFVTLPGIVEDADNLKADAERMRAGAITGAEVMAARAKLQDRVLSAIHNLSEARWKWEEVYPRVCWKTRINLATTLCLDLDGKPLFETCLNFVGMKRTFEILFYNVSRLLLFRLSDLVGLKNDATAKMEQVWRRHGPFLNPLLLPGLGSRESHALEICRIVDYLLNGEQNYHGAYILLFPLRVARTLLESLPKVHDWIGRVLKQFADEKGLKVGDYLNEVSQTGDGMTPKKSATSARIVYMKLEQPLTRCKSDLSYCLFLLASCHPSQRWPSSLLLREQHRRRRRLHAVPSAHSSQLDVCSGRRKTSSCCTASSTDNLHILSGLGLDSGGAPLQHPLFVRNRSRNRNRNPNHTPLALELSHPGHPPLHLPVPRSPPLRAMPPKRKRPKEPIQAAQQSSSMRRTTRQTPVLPPLPPTSVAVAVTVAKAAQAPAVADPTATATATGSGAACAGPQLQPTNPKTTTSATTATTTASNSIATATFQTPVPIPTPLGLGKSQQAKRVHERYHFAAPPPSRPPVSSPPIKTPVPVPSISPVSPPSNIPRSPLPSFWSNPPAAQSMSGSAIKEHVRPSDLVAPQITYHVPQQRLPGRVQSSLLRPHGPSALPPRLDRRPAPPVVTPVLPPKPPTLAVNDRGPPRADRNIDKVVLGDLCFRTWYPSYYGKEVLGDTSGNARNGSGSKDGNNEANSKASKRDKDNQPMLERLYVCPSCFKYAKELVAWREHVRICERKAHVPGKKVYVHPRGRRKVLVAFDGKGPGPKRRRGDGGVRYTEEIVQDEGEWSIWEVDGEKHGLFCQNLSLFAKLFLDNKSVFFDVTGFNYFLLVYTPPANPADARAEPAQTRPPQVCGFFSKEKMSWDNNNLACILVFPPWQRKGLGALLMGASYEISRREGILGGPEKPISDLGKKGYRRFWSGEIARWLLGLENSTVPQPQPQPSQVAGALGTAQELIVDVTDCSRGTWIAAEDCLGVLRDMGVVEDAGMGYGKPEKKADPAAEEGDDPAETPDAGEGAAQKQQDAALKSAEDKRPLSVKMVPRVRVDKDAVRRYVATHRISLERTCDPDGFVQGYAVKTDGSGNDGDKTVLDTA</sequence>
<comment type="caution">
    <text evidence="17">The sequence shown here is derived from an EMBL/GenBank/DDBJ whole genome shotgun (WGS) entry which is preliminary data.</text>
</comment>
<feature type="region of interest" description="Disordered" evidence="15">
    <location>
        <begin position="701"/>
        <end position="828"/>
    </location>
</feature>
<evidence type="ECO:0000256" key="4">
    <source>
        <dbReference type="ARBA" id="ARBA00022679"/>
    </source>
</evidence>
<keyword evidence="5" id="KW-0479">Metal-binding</keyword>
<dbReference type="InterPro" id="IPR036388">
    <property type="entry name" value="WH-like_DNA-bd_sf"/>
</dbReference>
<comment type="subcellular location">
    <subcellularLocation>
        <location evidence="1">Nucleus</location>
    </subcellularLocation>
</comment>
<evidence type="ECO:0000313" key="17">
    <source>
        <dbReference type="EMBL" id="OAA45413.1"/>
    </source>
</evidence>
<evidence type="ECO:0000256" key="12">
    <source>
        <dbReference type="ARBA" id="ARBA00023315"/>
    </source>
</evidence>
<dbReference type="EMBL" id="AZHC01000008">
    <property type="protein sequence ID" value="OAA45413.1"/>
    <property type="molecule type" value="Genomic_DNA"/>
</dbReference>
<dbReference type="PROSITE" id="PS51726">
    <property type="entry name" value="MYST_HAT"/>
    <property type="match status" value="1"/>
</dbReference>